<dbReference type="RefSeq" id="WP_030427814.1">
    <property type="nucleotide sequence ID" value="NZ_JOEF01000003.1"/>
</dbReference>
<dbReference type="Proteomes" id="UP000183376">
    <property type="component" value="Chromosome I"/>
</dbReference>
<keyword evidence="2" id="KW-0812">Transmembrane</keyword>
<accession>A0A1G9ZS94</accession>
<feature type="transmembrane region" description="Helical" evidence="2">
    <location>
        <begin position="304"/>
        <end position="323"/>
    </location>
</feature>
<feature type="region of interest" description="Disordered" evidence="1">
    <location>
        <begin position="166"/>
        <end position="224"/>
    </location>
</feature>
<dbReference type="OrthoDB" id="3691936at2"/>
<keyword evidence="2" id="KW-0472">Membrane</keyword>
<evidence type="ECO:0000256" key="2">
    <source>
        <dbReference type="SAM" id="Phobius"/>
    </source>
</evidence>
<proteinExistence type="predicted"/>
<feature type="compositionally biased region" description="Pro residues" evidence="1">
    <location>
        <begin position="180"/>
        <end position="189"/>
    </location>
</feature>
<evidence type="ECO:0000313" key="4">
    <source>
        <dbReference type="EMBL" id="SDN24482.1"/>
    </source>
</evidence>
<evidence type="ECO:0000256" key="1">
    <source>
        <dbReference type="SAM" id="MobiDB-lite"/>
    </source>
</evidence>
<sequence>MRLQQALRISVVAVVLGGAMSTGLAASASAAAEPIVVGDCKATVMGTPGQPVSLNPGAIAAPVVNLVRAVPLLGPPIAGEADKAIRRLPPIPIGAVPTGSGGYISGGHIASAVINKIDDIPLLGPVLGAILDGVRTTLTAGCGVTTQVVNAATKPVQEGTGAIADASQRLTGGGGSTPAPEQPPKPNPGQQPGQQPGPGQQSPPPQLQPGVTPGPGAGGLPDFQLPLWPPTGWYDFGRVPLYDYSNLPVALPGGLGALAPGLRYGQNVPGYDPVFGRLGGSADEDGVRSAGQASALPSGQSGRVAGPVLLAALALSCVTAALVRTWALRRLPA</sequence>
<reference evidence="4 5" key="1">
    <citation type="submission" date="2016-10" db="EMBL/GenBank/DDBJ databases">
        <authorList>
            <person name="de Groot N.N."/>
        </authorList>
    </citation>
    <scope>NUCLEOTIDE SEQUENCE [LARGE SCALE GENOMIC DNA]</scope>
    <source>
        <strain evidence="4 5">DSM 44149</strain>
    </source>
</reference>
<evidence type="ECO:0000313" key="5">
    <source>
        <dbReference type="Proteomes" id="UP000183376"/>
    </source>
</evidence>
<feature type="chain" id="PRO_5039519460" evidence="3">
    <location>
        <begin position="26"/>
        <end position="333"/>
    </location>
</feature>
<keyword evidence="5" id="KW-1185">Reference proteome</keyword>
<dbReference type="AlphaFoldDB" id="A0A1G9ZS94"/>
<dbReference type="eggNOG" id="ENOG5033YDF">
    <property type="taxonomic scope" value="Bacteria"/>
</dbReference>
<feature type="compositionally biased region" description="Low complexity" evidence="1">
    <location>
        <begin position="190"/>
        <end position="200"/>
    </location>
</feature>
<organism evidence="4 5">
    <name type="scientific">Allokutzneria albata</name>
    <name type="common">Kibdelosporangium albatum</name>
    <dbReference type="NCBI Taxonomy" id="211114"/>
    <lineage>
        <taxon>Bacteria</taxon>
        <taxon>Bacillati</taxon>
        <taxon>Actinomycetota</taxon>
        <taxon>Actinomycetes</taxon>
        <taxon>Pseudonocardiales</taxon>
        <taxon>Pseudonocardiaceae</taxon>
        <taxon>Allokutzneria</taxon>
    </lineage>
</organism>
<keyword evidence="3" id="KW-0732">Signal</keyword>
<protein>
    <submittedName>
        <fullName evidence="4">Uncharacterized protein</fullName>
    </submittedName>
</protein>
<feature type="signal peptide" evidence="3">
    <location>
        <begin position="1"/>
        <end position="25"/>
    </location>
</feature>
<gene>
    <name evidence="4" type="ORF">SAMN04489726_5693</name>
</gene>
<keyword evidence="2" id="KW-1133">Transmembrane helix</keyword>
<name>A0A1G9ZS94_ALLAB</name>
<dbReference type="STRING" id="211114.SAMN04489726_5693"/>
<dbReference type="EMBL" id="LT629701">
    <property type="protein sequence ID" value="SDN24482.1"/>
    <property type="molecule type" value="Genomic_DNA"/>
</dbReference>
<evidence type="ECO:0000256" key="3">
    <source>
        <dbReference type="SAM" id="SignalP"/>
    </source>
</evidence>